<dbReference type="InterPro" id="IPR002121">
    <property type="entry name" value="HRDC_dom"/>
</dbReference>
<dbReference type="EMBL" id="CAXLJM020000049">
    <property type="protein sequence ID" value="CAL8113214.1"/>
    <property type="molecule type" value="Genomic_DNA"/>
</dbReference>
<dbReference type="PANTHER" id="PTHR12124:SF47">
    <property type="entry name" value="EXOSOME COMPONENT 10"/>
    <property type="match status" value="1"/>
</dbReference>
<dbReference type="InterPro" id="IPR010997">
    <property type="entry name" value="HRDC-like_sf"/>
</dbReference>
<evidence type="ECO:0000313" key="4">
    <source>
        <dbReference type="EMBL" id="CAL8113214.1"/>
    </source>
</evidence>
<dbReference type="Gene3D" id="1.10.150.80">
    <property type="entry name" value="HRDC domain"/>
    <property type="match status" value="1"/>
</dbReference>
<sequence>MFMSASRRNEIIQALELWGKSRVRPQVTDSAFLAHRVRINSRTNPSSHPFAEAVNSWEIKSSMLNLTAVANEPEIKYIVTEDELIQLASTLDKEEVMAFDTESHSHFCYLSMVCLLQISTSKIDYIIDCLKLYDKINIHMQPIFCNPNKLKIVHDITDCVAIQRDFGIFSVGVLDTQEVFSLRYPKEGKISFSKMVKFYFGVELNKLPQLADWRKRPLHNDLVKYAAQDSRLLLRCWQKLKAEFNNELDMSYNTLDLEEFPKSKAGNLKLYSFPKGKTVPKLWRVYIDSLTEPIKTVFNIQSQYDLFAALTNWRLQTAKALDLPPELVLALPAIGKICRFLPIDLASVKSIVGASYNINVSQEKEIVQIVNEYRPSMFTDSKRVLPVFDSPSPASGEITKEEVVSLLRKPNPQVNIDFDDWESDFSGSELLDIQQATNHTTYVHVAKPIVANSLPTIKKKAIKKKRNGKELKVKRVFFFAQKIGLTMADLLQYQDKFPKCAYVQPNQ</sequence>
<dbReference type="Pfam" id="PF00570">
    <property type="entry name" value="HRDC"/>
    <property type="match status" value="1"/>
</dbReference>
<dbReference type="InterPro" id="IPR002562">
    <property type="entry name" value="3'-5'_exonuclease_dom"/>
</dbReference>
<dbReference type="InterPro" id="IPR012337">
    <property type="entry name" value="RNaseH-like_sf"/>
</dbReference>
<dbReference type="SUPFAM" id="SSF53098">
    <property type="entry name" value="Ribonuclease H-like"/>
    <property type="match status" value="1"/>
</dbReference>
<feature type="domain" description="HRDC" evidence="3">
    <location>
        <begin position="300"/>
        <end position="380"/>
    </location>
</feature>
<dbReference type="SUPFAM" id="SSF47819">
    <property type="entry name" value="HRDC-like"/>
    <property type="match status" value="1"/>
</dbReference>
<gene>
    <name evidence="4" type="ORF">ODALV1_LOCUS15948</name>
</gene>
<keyword evidence="5" id="KW-1185">Reference proteome</keyword>
<dbReference type="PANTHER" id="PTHR12124">
    <property type="entry name" value="POLYMYOSITIS/SCLERODERMA AUTOANTIGEN-RELATED"/>
    <property type="match status" value="1"/>
</dbReference>
<dbReference type="SMART" id="SM00474">
    <property type="entry name" value="35EXOc"/>
    <property type="match status" value="1"/>
</dbReference>
<evidence type="ECO:0000256" key="2">
    <source>
        <dbReference type="ARBA" id="ARBA00023242"/>
    </source>
</evidence>
<evidence type="ECO:0000313" key="5">
    <source>
        <dbReference type="Proteomes" id="UP001642540"/>
    </source>
</evidence>
<evidence type="ECO:0000256" key="1">
    <source>
        <dbReference type="ARBA" id="ARBA00004123"/>
    </source>
</evidence>
<comment type="caution">
    <text evidence="4">The sequence shown here is derived from an EMBL/GenBank/DDBJ whole genome shotgun (WGS) entry which is preliminary data.</text>
</comment>
<dbReference type="InterPro" id="IPR036397">
    <property type="entry name" value="RNaseH_sf"/>
</dbReference>
<name>A0ABP1QW56_9HEXA</name>
<dbReference type="PROSITE" id="PS50967">
    <property type="entry name" value="HRDC"/>
    <property type="match status" value="1"/>
</dbReference>
<dbReference type="Proteomes" id="UP001642540">
    <property type="component" value="Unassembled WGS sequence"/>
</dbReference>
<protein>
    <recommendedName>
        <fullName evidence="3">HRDC domain-containing protein</fullName>
    </recommendedName>
</protein>
<comment type="subcellular location">
    <subcellularLocation>
        <location evidence="1">Nucleus</location>
    </subcellularLocation>
</comment>
<proteinExistence type="predicted"/>
<reference evidence="4 5" key="1">
    <citation type="submission" date="2024-08" db="EMBL/GenBank/DDBJ databases">
        <authorList>
            <person name="Cucini C."/>
            <person name="Frati F."/>
        </authorList>
    </citation>
    <scope>NUCLEOTIDE SEQUENCE [LARGE SCALE GENOMIC DNA]</scope>
</reference>
<evidence type="ECO:0000259" key="3">
    <source>
        <dbReference type="PROSITE" id="PS50967"/>
    </source>
</evidence>
<dbReference type="InterPro" id="IPR045092">
    <property type="entry name" value="Rrp6-like"/>
</dbReference>
<keyword evidence="2" id="KW-0539">Nucleus</keyword>
<accession>A0ABP1QW56</accession>
<dbReference type="InterPro" id="IPR044876">
    <property type="entry name" value="HRDC_dom_sf"/>
</dbReference>
<dbReference type="Gene3D" id="3.30.420.10">
    <property type="entry name" value="Ribonuclease H-like superfamily/Ribonuclease H"/>
    <property type="match status" value="1"/>
</dbReference>
<organism evidence="4 5">
    <name type="scientific">Orchesella dallaii</name>
    <dbReference type="NCBI Taxonomy" id="48710"/>
    <lineage>
        <taxon>Eukaryota</taxon>
        <taxon>Metazoa</taxon>
        <taxon>Ecdysozoa</taxon>
        <taxon>Arthropoda</taxon>
        <taxon>Hexapoda</taxon>
        <taxon>Collembola</taxon>
        <taxon>Entomobryomorpha</taxon>
        <taxon>Entomobryoidea</taxon>
        <taxon>Orchesellidae</taxon>
        <taxon>Orchesellinae</taxon>
        <taxon>Orchesella</taxon>
    </lineage>
</organism>
<dbReference type="Pfam" id="PF01612">
    <property type="entry name" value="DNA_pol_A_exo1"/>
    <property type="match status" value="1"/>
</dbReference>